<evidence type="ECO:0000313" key="3">
    <source>
        <dbReference type="Proteomes" id="UP000321606"/>
    </source>
</evidence>
<keyword evidence="1" id="KW-0732">Signal</keyword>
<accession>A0A510J973</accession>
<evidence type="ECO:0000256" key="1">
    <source>
        <dbReference type="SAM" id="SignalP"/>
    </source>
</evidence>
<dbReference type="KEGG" id="lgo:JCM16774_0643"/>
<dbReference type="AlphaFoldDB" id="A0A510J973"/>
<feature type="chain" id="PRO_5021925883" evidence="1">
    <location>
        <begin position="23"/>
        <end position="151"/>
    </location>
</feature>
<protein>
    <submittedName>
        <fullName evidence="2">Uncharacterized protein</fullName>
    </submittedName>
</protein>
<evidence type="ECO:0000313" key="2">
    <source>
        <dbReference type="EMBL" id="BBM35714.1"/>
    </source>
</evidence>
<dbReference type="EMBL" id="AP019822">
    <property type="protein sequence ID" value="BBM35714.1"/>
    <property type="molecule type" value="Genomic_DNA"/>
</dbReference>
<dbReference type="Proteomes" id="UP000321606">
    <property type="component" value="Chromosome"/>
</dbReference>
<feature type="signal peptide" evidence="1">
    <location>
        <begin position="1"/>
        <end position="22"/>
    </location>
</feature>
<gene>
    <name evidence="2" type="ORF">JCM16774_0643</name>
</gene>
<name>A0A510J973_9FUSO</name>
<sequence>MKNKVILPFIFCFLLLSFNTFSSERISFKDFSQEIEKNIKDGSMEYIKNQQCFVSYNNIVFKNFYINHVKLYATCIEIDPTKRIEWDNPKIPENAEVKTIYIFGEDMAEKIRDDLKRKKMGFLFTKLAYYKPSHEKYKKNEYFYFESSTIK</sequence>
<dbReference type="OrthoDB" id="81764at2"/>
<reference evidence="2 3" key="1">
    <citation type="submission" date="2019-07" db="EMBL/GenBank/DDBJ databases">
        <title>Complete Genome Sequence of Leptotrichia goodfellowii Strain JCM 16774.</title>
        <authorList>
            <person name="Watanabe S."/>
            <person name="Cui L."/>
        </authorList>
    </citation>
    <scope>NUCLEOTIDE SEQUENCE [LARGE SCALE GENOMIC DNA]</scope>
    <source>
        <strain evidence="2 3">JCM16774</strain>
    </source>
</reference>
<dbReference type="RefSeq" id="WP_026737220.1">
    <property type="nucleotide sequence ID" value="NZ_AP019822.1"/>
</dbReference>
<proteinExistence type="predicted"/>
<organism evidence="2 3">
    <name type="scientific">Pseudoleptotrichia goodfellowii</name>
    <dbReference type="NCBI Taxonomy" id="157692"/>
    <lineage>
        <taxon>Bacteria</taxon>
        <taxon>Fusobacteriati</taxon>
        <taxon>Fusobacteriota</taxon>
        <taxon>Fusobacteriia</taxon>
        <taxon>Fusobacteriales</taxon>
        <taxon>Leptotrichiaceae</taxon>
        <taxon>Pseudoleptotrichia</taxon>
    </lineage>
</organism>